<dbReference type="HOGENOM" id="CLU_000445_52_2_10"/>
<dbReference type="PANTHER" id="PTHR10815:SF13">
    <property type="entry name" value="METHYLATED-DNA--PROTEIN-CYSTEINE METHYLTRANSFERASE"/>
    <property type="match status" value="1"/>
</dbReference>
<dbReference type="eggNOG" id="COG0350">
    <property type="taxonomic scope" value="Bacteria"/>
</dbReference>
<feature type="domain" description="Methylated-DNA-[protein]-cysteine S-methyltransferase DNA binding" evidence="9">
    <location>
        <begin position="83"/>
        <end position="162"/>
    </location>
</feature>
<dbReference type="RefSeq" id="WP_007174815.1">
    <property type="nucleotide sequence ID" value="NZ_GG704782.1"/>
</dbReference>
<dbReference type="Pfam" id="PF02870">
    <property type="entry name" value="Methyltransf_1N"/>
    <property type="match status" value="1"/>
</dbReference>
<dbReference type="Proteomes" id="UP000003160">
    <property type="component" value="Unassembled WGS sequence"/>
</dbReference>
<evidence type="ECO:0000256" key="4">
    <source>
        <dbReference type="ARBA" id="ARBA00022603"/>
    </source>
</evidence>
<dbReference type="InterPro" id="IPR036631">
    <property type="entry name" value="MGMT_N_sf"/>
</dbReference>
<gene>
    <name evidence="11" type="primary">ada</name>
    <name evidence="11" type="ORF">HMPREF0645_0467</name>
</gene>
<dbReference type="Gene3D" id="1.10.10.10">
    <property type="entry name" value="Winged helix-like DNA-binding domain superfamily/Winged helix DNA-binding domain"/>
    <property type="match status" value="1"/>
</dbReference>
<dbReference type="EMBL" id="ACKS01000022">
    <property type="protein sequence ID" value="EFA45134.1"/>
    <property type="molecule type" value="Genomic_DNA"/>
</dbReference>
<evidence type="ECO:0000256" key="5">
    <source>
        <dbReference type="ARBA" id="ARBA00022679"/>
    </source>
</evidence>
<dbReference type="GO" id="GO:0003908">
    <property type="term" value="F:methylated-DNA-[protein]-cysteine S-methyltransferase activity"/>
    <property type="evidence" value="ECO:0007669"/>
    <property type="project" value="UniProtKB-EC"/>
</dbReference>
<dbReference type="Pfam" id="PF01035">
    <property type="entry name" value="DNA_binding_1"/>
    <property type="match status" value="1"/>
</dbReference>
<protein>
    <recommendedName>
        <fullName evidence="3">methylated-DNA--[protein]-cysteine S-methyltransferase</fullName>
        <ecNumber evidence="3">2.1.1.63</ecNumber>
    </recommendedName>
</protein>
<dbReference type="SUPFAM" id="SSF46767">
    <property type="entry name" value="Methylated DNA-protein cysteine methyltransferase, C-terminal domain"/>
    <property type="match status" value="1"/>
</dbReference>
<evidence type="ECO:0000256" key="7">
    <source>
        <dbReference type="ARBA" id="ARBA00023204"/>
    </source>
</evidence>
<evidence type="ECO:0000256" key="2">
    <source>
        <dbReference type="ARBA" id="ARBA00008711"/>
    </source>
</evidence>
<keyword evidence="4 11" id="KW-0489">Methyltransferase</keyword>
<dbReference type="FunFam" id="1.10.10.10:FF:000214">
    <property type="entry name" value="Methylated-DNA--protein-cysteine methyltransferase"/>
    <property type="match status" value="1"/>
</dbReference>
<dbReference type="InterPro" id="IPR014048">
    <property type="entry name" value="MethylDNA_cys_MeTrfase_DNA-bd"/>
</dbReference>
<dbReference type="GO" id="GO:0006281">
    <property type="term" value="P:DNA repair"/>
    <property type="evidence" value="ECO:0007669"/>
    <property type="project" value="UniProtKB-KW"/>
</dbReference>
<keyword evidence="6" id="KW-0227">DNA damage</keyword>
<evidence type="ECO:0000313" key="11">
    <source>
        <dbReference type="EMBL" id="EFA45134.1"/>
    </source>
</evidence>
<organism evidence="11 12">
    <name type="scientific">Hallella bergensis DSM 17361</name>
    <dbReference type="NCBI Taxonomy" id="585502"/>
    <lineage>
        <taxon>Bacteria</taxon>
        <taxon>Pseudomonadati</taxon>
        <taxon>Bacteroidota</taxon>
        <taxon>Bacteroidia</taxon>
        <taxon>Bacteroidales</taxon>
        <taxon>Prevotellaceae</taxon>
        <taxon>Hallella</taxon>
    </lineage>
</organism>
<accession>D1PU32</accession>
<evidence type="ECO:0000256" key="1">
    <source>
        <dbReference type="ARBA" id="ARBA00001286"/>
    </source>
</evidence>
<comment type="similarity">
    <text evidence="2">Belongs to the MGMT family.</text>
</comment>
<evidence type="ECO:0000256" key="6">
    <source>
        <dbReference type="ARBA" id="ARBA00022763"/>
    </source>
</evidence>
<comment type="catalytic activity">
    <reaction evidence="1">
        <text>a 4-O-methyl-thymidine in DNA + L-cysteinyl-[protein] = a thymidine in DNA + S-methyl-L-cysteinyl-[protein]</text>
        <dbReference type="Rhea" id="RHEA:53428"/>
        <dbReference type="Rhea" id="RHEA-COMP:10131"/>
        <dbReference type="Rhea" id="RHEA-COMP:10132"/>
        <dbReference type="Rhea" id="RHEA-COMP:13555"/>
        <dbReference type="Rhea" id="RHEA-COMP:13556"/>
        <dbReference type="ChEBI" id="CHEBI:29950"/>
        <dbReference type="ChEBI" id="CHEBI:82612"/>
        <dbReference type="ChEBI" id="CHEBI:137386"/>
        <dbReference type="ChEBI" id="CHEBI:137387"/>
        <dbReference type="EC" id="2.1.1.63"/>
    </reaction>
</comment>
<dbReference type="InterPro" id="IPR008332">
    <property type="entry name" value="MethylG_MeTrfase_N"/>
</dbReference>
<reference evidence="11 12" key="1">
    <citation type="submission" date="2009-10" db="EMBL/GenBank/DDBJ databases">
        <authorList>
            <person name="Qin X."/>
            <person name="Bachman B."/>
            <person name="Battles P."/>
            <person name="Bell A."/>
            <person name="Bess C."/>
            <person name="Bickham C."/>
            <person name="Chaboub L."/>
            <person name="Chen D."/>
            <person name="Coyle M."/>
            <person name="Deiros D.R."/>
            <person name="Dinh H."/>
            <person name="Forbes L."/>
            <person name="Fowler G."/>
            <person name="Francisco L."/>
            <person name="Fu Q."/>
            <person name="Gubbala S."/>
            <person name="Hale W."/>
            <person name="Han Y."/>
            <person name="Hemphill L."/>
            <person name="Highlander S.K."/>
            <person name="Hirani K."/>
            <person name="Hogues M."/>
            <person name="Jackson L."/>
            <person name="Jakkamsetti A."/>
            <person name="Javaid M."/>
            <person name="Jiang H."/>
            <person name="Korchina V."/>
            <person name="Kovar C."/>
            <person name="Lara F."/>
            <person name="Lee S."/>
            <person name="Mata R."/>
            <person name="Mathew T."/>
            <person name="Moen C."/>
            <person name="Morales K."/>
            <person name="Munidasa M."/>
            <person name="Nazareth L."/>
            <person name="Ngo R."/>
            <person name="Nguyen L."/>
            <person name="Okwuonu G."/>
            <person name="Ongeri F."/>
            <person name="Patil S."/>
            <person name="Petrosino J."/>
            <person name="Pham C."/>
            <person name="Pham P."/>
            <person name="Pu L.-L."/>
            <person name="Puazo M."/>
            <person name="Raj R."/>
            <person name="Reid J."/>
            <person name="Rouhana J."/>
            <person name="Saada N."/>
            <person name="Shang Y."/>
            <person name="Simmons D."/>
            <person name="Thornton R."/>
            <person name="Warren J."/>
            <person name="Weissenberger G."/>
            <person name="Zhang J."/>
            <person name="Zhang L."/>
            <person name="Zhou C."/>
            <person name="Zhu D."/>
            <person name="Muzny D."/>
            <person name="Worley K."/>
            <person name="Gibbs R."/>
        </authorList>
    </citation>
    <scope>NUCLEOTIDE SEQUENCE [LARGE SCALE GENOMIC DNA]</scope>
    <source>
        <strain evidence="11 12">DSM 17361</strain>
    </source>
</reference>
<comment type="catalytic activity">
    <reaction evidence="8">
        <text>a 6-O-methyl-2'-deoxyguanosine in DNA + L-cysteinyl-[protein] = S-methyl-L-cysteinyl-[protein] + a 2'-deoxyguanosine in DNA</text>
        <dbReference type="Rhea" id="RHEA:24000"/>
        <dbReference type="Rhea" id="RHEA-COMP:10131"/>
        <dbReference type="Rhea" id="RHEA-COMP:10132"/>
        <dbReference type="Rhea" id="RHEA-COMP:11367"/>
        <dbReference type="Rhea" id="RHEA-COMP:11368"/>
        <dbReference type="ChEBI" id="CHEBI:29950"/>
        <dbReference type="ChEBI" id="CHEBI:82612"/>
        <dbReference type="ChEBI" id="CHEBI:85445"/>
        <dbReference type="ChEBI" id="CHEBI:85448"/>
        <dbReference type="EC" id="2.1.1.63"/>
    </reaction>
</comment>
<keyword evidence="7" id="KW-0234">DNA repair</keyword>
<dbReference type="CDD" id="cd06445">
    <property type="entry name" value="ATase"/>
    <property type="match status" value="1"/>
</dbReference>
<keyword evidence="5 11" id="KW-0808">Transferase</keyword>
<evidence type="ECO:0000259" key="9">
    <source>
        <dbReference type="Pfam" id="PF01035"/>
    </source>
</evidence>
<dbReference type="PANTHER" id="PTHR10815">
    <property type="entry name" value="METHYLATED-DNA--PROTEIN-CYSTEINE METHYLTRANSFERASE"/>
    <property type="match status" value="1"/>
</dbReference>
<dbReference type="SUPFAM" id="SSF53155">
    <property type="entry name" value="Methylated DNA-protein cysteine methyltransferase domain"/>
    <property type="match status" value="1"/>
</dbReference>
<evidence type="ECO:0000256" key="8">
    <source>
        <dbReference type="ARBA" id="ARBA00049348"/>
    </source>
</evidence>
<keyword evidence="12" id="KW-1185">Reference proteome</keyword>
<dbReference type="InterPro" id="IPR036217">
    <property type="entry name" value="MethylDNA_cys_MeTrfase_DNAb"/>
</dbReference>
<evidence type="ECO:0000259" key="10">
    <source>
        <dbReference type="Pfam" id="PF02870"/>
    </source>
</evidence>
<dbReference type="GO" id="GO:0032259">
    <property type="term" value="P:methylation"/>
    <property type="evidence" value="ECO:0007669"/>
    <property type="project" value="UniProtKB-KW"/>
</dbReference>
<comment type="caution">
    <text evidence="11">The sequence shown here is derived from an EMBL/GenBank/DDBJ whole genome shotgun (WGS) entry which is preliminary data.</text>
</comment>
<name>D1PU32_9BACT</name>
<dbReference type="OrthoDB" id="9802228at2"/>
<evidence type="ECO:0000256" key="3">
    <source>
        <dbReference type="ARBA" id="ARBA00011918"/>
    </source>
</evidence>
<dbReference type="EC" id="2.1.1.63" evidence="3"/>
<dbReference type="Gene3D" id="3.30.160.70">
    <property type="entry name" value="Methylated DNA-protein cysteine methyltransferase domain"/>
    <property type="match status" value="1"/>
</dbReference>
<dbReference type="InterPro" id="IPR036388">
    <property type="entry name" value="WH-like_DNA-bd_sf"/>
</dbReference>
<proteinExistence type="inferred from homology"/>
<sequence>MMGTIVYGFSDSPFGEIIVAATAKGICDLQFLEHSRMQAIHELGSRWGVYTSTTIDNEMAETVAGVIFEGLDKPLTIDLRGTEFQIGVWNQLREIPFGQTASYQDMADRLGSPGAVRAVASAIARNPVAMLIPCHRVIHSDGSVGEYHWGRELKKRLLEWEAQVAEEAAAGSALSKGPLRLTVNSSTVPLAEELSNDIFKGELDGLF</sequence>
<dbReference type="NCBIfam" id="TIGR00589">
    <property type="entry name" value="ogt"/>
    <property type="match status" value="1"/>
</dbReference>
<evidence type="ECO:0000313" key="12">
    <source>
        <dbReference type="Proteomes" id="UP000003160"/>
    </source>
</evidence>
<dbReference type="AlphaFoldDB" id="D1PU32"/>
<feature type="domain" description="Methylguanine DNA methyltransferase ribonuclease-like" evidence="10">
    <location>
        <begin position="5"/>
        <end position="41"/>
    </location>
</feature>
<dbReference type="PROSITE" id="PS00374">
    <property type="entry name" value="MGMT"/>
    <property type="match status" value="1"/>
</dbReference>
<dbReference type="InterPro" id="IPR001497">
    <property type="entry name" value="MethylDNA_cys_MeTrfase_AS"/>
</dbReference>